<proteinExistence type="evidence at transcript level"/>
<dbReference type="AlphaFoldDB" id="I7GMU2"/>
<dbReference type="EMBL" id="AB172488">
    <property type="protein sequence ID" value="BAE89550.1"/>
    <property type="molecule type" value="mRNA"/>
</dbReference>
<evidence type="ECO:0000313" key="1">
    <source>
        <dbReference type="EMBL" id="BAE89550.1"/>
    </source>
</evidence>
<name>I7GMU2_MACFA</name>
<reference evidence="1" key="1">
    <citation type="journal article" date="2007" name="PLoS Biol.">
        <title>Rate of evolution in brain-expressed genes in humans and other primates.</title>
        <authorList>
            <person name="Wang H.-Y."/>
            <person name="Chien H.-C."/>
            <person name="Osada N."/>
            <person name="Hashimoto K."/>
            <person name="Sugano S."/>
            <person name="Gojobori T."/>
            <person name="Chou C.-K."/>
            <person name="Tsai S.-F."/>
            <person name="Wu C.-I."/>
            <person name="Shen C.-K.J."/>
        </authorList>
    </citation>
    <scope>NUCLEOTIDE SEQUENCE</scope>
</reference>
<sequence length="25" mass="2832">MCDIIFDFAYAGHKFQKIISLATKA</sequence>
<accession>I7GMU2</accession>
<organism evidence="1">
    <name type="scientific">Macaca fascicularis</name>
    <name type="common">Crab-eating macaque</name>
    <name type="synonym">Cynomolgus monkey</name>
    <dbReference type="NCBI Taxonomy" id="9541"/>
    <lineage>
        <taxon>Eukaryota</taxon>
        <taxon>Metazoa</taxon>
        <taxon>Chordata</taxon>
        <taxon>Craniata</taxon>
        <taxon>Vertebrata</taxon>
        <taxon>Euteleostomi</taxon>
        <taxon>Mammalia</taxon>
        <taxon>Eutheria</taxon>
        <taxon>Euarchontoglires</taxon>
        <taxon>Primates</taxon>
        <taxon>Haplorrhini</taxon>
        <taxon>Catarrhini</taxon>
        <taxon>Cercopithecidae</taxon>
        <taxon>Cercopithecinae</taxon>
        <taxon>Macaca</taxon>
    </lineage>
</organism>
<protein>
    <submittedName>
        <fullName evidence="1">Macaca fascicularis brain cDNA clone: QflA-18351, similar to human p300/CBP-associated factor (PCAF), mRNA, RefSeq: NM_003884.3</fullName>
    </submittedName>
</protein>